<feature type="binding site" evidence="11">
    <location>
        <begin position="58"/>
        <end position="62"/>
    </location>
    <ligand>
        <name>(6S)-NADPHX</name>
        <dbReference type="ChEBI" id="CHEBI:64076"/>
    </ligand>
</feature>
<evidence type="ECO:0000256" key="10">
    <source>
        <dbReference type="ARBA" id="ARBA00049209"/>
    </source>
</evidence>
<dbReference type="SUPFAM" id="SSF53613">
    <property type="entry name" value="Ribokinase-like"/>
    <property type="match status" value="1"/>
</dbReference>
<keyword evidence="11" id="KW-0630">Potassium</keyword>
<keyword evidence="6 11" id="KW-0520">NAD</keyword>
<dbReference type="NCBIfam" id="TIGR00197">
    <property type="entry name" value="yjeF_nterm"/>
    <property type="match status" value="1"/>
</dbReference>
<dbReference type="AlphaFoldDB" id="A0A1H6MRG9"/>
<keyword evidence="11" id="KW-0479">Metal-binding</keyword>
<dbReference type="Proteomes" id="UP000199634">
    <property type="component" value="Unassembled WGS sequence"/>
</dbReference>
<evidence type="ECO:0000256" key="6">
    <source>
        <dbReference type="ARBA" id="ARBA00023027"/>
    </source>
</evidence>
<reference evidence="14 15" key="1">
    <citation type="submission" date="2016-10" db="EMBL/GenBank/DDBJ databases">
        <authorList>
            <person name="de Groot N.N."/>
        </authorList>
    </citation>
    <scope>NUCLEOTIDE SEQUENCE [LARGE SCALE GENOMIC DNA]</scope>
    <source>
        <strain evidence="14 15">CGMCC 1.10825</strain>
    </source>
</reference>
<dbReference type="STRING" id="1159016.SAMN02927937_02725"/>
<name>A0A1H6MRG9_9FLAO</name>
<comment type="catalytic activity">
    <reaction evidence="11">
        <text>(6R)-NADHX = (6S)-NADHX</text>
        <dbReference type="Rhea" id="RHEA:32215"/>
        <dbReference type="ChEBI" id="CHEBI:64074"/>
        <dbReference type="ChEBI" id="CHEBI:64075"/>
        <dbReference type="EC" id="5.1.99.6"/>
    </reaction>
</comment>
<dbReference type="InterPro" id="IPR000631">
    <property type="entry name" value="CARKD"/>
</dbReference>
<accession>A0A1H6MRG9</accession>
<comment type="function">
    <text evidence="8">Bifunctional enzyme that catalyzes the epimerization of the S- and R-forms of NAD(P)HX and the dehydration of the S-form of NAD(P)HX at the expense of ADP, which is converted to AMP. This allows the repair of both epimers of NAD(P)HX, a damaged form of NAD(P)H that is a result of enzymatic or heat-dependent hydration.</text>
</comment>
<dbReference type="Pfam" id="PF01256">
    <property type="entry name" value="Carb_kinase"/>
    <property type="match status" value="1"/>
</dbReference>
<dbReference type="InterPro" id="IPR004443">
    <property type="entry name" value="YjeF_N_dom"/>
</dbReference>
<dbReference type="PROSITE" id="PS51385">
    <property type="entry name" value="YJEF_N"/>
    <property type="match status" value="1"/>
</dbReference>
<evidence type="ECO:0000256" key="3">
    <source>
        <dbReference type="ARBA" id="ARBA00022741"/>
    </source>
</evidence>
<keyword evidence="5 11" id="KW-0521">NADP</keyword>
<comment type="catalytic activity">
    <reaction evidence="10">
        <text>(6S)-NADPHX + ADP = AMP + phosphate + NADPH + H(+)</text>
        <dbReference type="Rhea" id="RHEA:32235"/>
        <dbReference type="ChEBI" id="CHEBI:15378"/>
        <dbReference type="ChEBI" id="CHEBI:43474"/>
        <dbReference type="ChEBI" id="CHEBI:57783"/>
        <dbReference type="ChEBI" id="CHEBI:64076"/>
        <dbReference type="ChEBI" id="CHEBI:456215"/>
        <dbReference type="ChEBI" id="CHEBI:456216"/>
        <dbReference type="EC" id="4.2.1.136"/>
    </reaction>
</comment>
<dbReference type="CDD" id="cd01171">
    <property type="entry name" value="YXKO-related"/>
    <property type="match status" value="1"/>
</dbReference>
<organism evidence="14 15">
    <name type="scientific">Paenimyroides marinum</name>
    <dbReference type="NCBI Taxonomy" id="1159016"/>
    <lineage>
        <taxon>Bacteria</taxon>
        <taxon>Pseudomonadati</taxon>
        <taxon>Bacteroidota</taxon>
        <taxon>Flavobacteriia</taxon>
        <taxon>Flavobacteriales</taxon>
        <taxon>Flavobacteriaceae</taxon>
        <taxon>Paenimyroides</taxon>
    </lineage>
</organism>
<proteinExistence type="inferred from homology"/>
<dbReference type="InterPro" id="IPR036652">
    <property type="entry name" value="YjeF_N_dom_sf"/>
</dbReference>
<evidence type="ECO:0000256" key="2">
    <source>
        <dbReference type="ARBA" id="ARBA00009524"/>
    </source>
</evidence>
<dbReference type="EC" id="5.1.99.6" evidence="11"/>
<keyword evidence="4" id="KW-0067">ATP-binding</keyword>
<dbReference type="Gene3D" id="3.40.50.10260">
    <property type="entry name" value="YjeF N-terminal domain"/>
    <property type="match status" value="1"/>
</dbReference>
<comment type="catalytic activity">
    <reaction evidence="11">
        <text>(6R)-NADPHX = (6S)-NADPHX</text>
        <dbReference type="Rhea" id="RHEA:32227"/>
        <dbReference type="ChEBI" id="CHEBI:64076"/>
        <dbReference type="ChEBI" id="CHEBI:64077"/>
        <dbReference type="EC" id="5.1.99.6"/>
    </reaction>
</comment>
<gene>
    <name evidence="11" type="primary">nnrE</name>
    <name evidence="14" type="ORF">SAMN02927937_02725</name>
</gene>
<dbReference type="GO" id="GO:0110051">
    <property type="term" value="P:metabolite repair"/>
    <property type="evidence" value="ECO:0007669"/>
    <property type="project" value="TreeGrafter"/>
</dbReference>
<dbReference type="Gene3D" id="3.40.1190.20">
    <property type="match status" value="1"/>
</dbReference>
<evidence type="ECO:0000256" key="1">
    <source>
        <dbReference type="ARBA" id="ARBA00006001"/>
    </source>
</evidence>
<comment type="catalytic activity">
    <reaction evidence="9">
        <text>(6S)-NADHX + ADP = AMP + phosphate + NADH + H(+)</text>
        <dbReference type="Rhea" id="RHEA:32223"/>
        <dbReference type="ChEBI" id="CHEBI:15378"/>
        <dbReference type="ChEBI" id="CHEBI:43474"/>
        <dbReference type="ChEBI" id="CHEBI:57945"/>
        <dbReference type="ChEBI" id="CHEBI:64074"/>
        <dbReference type="ChEBI" id="CHEBI:456215"/>
        <dbReference type="ChEBI" id="CHEBI:456216"/>
        <dbReference type="EC" id="4.2.1.136"/>
    </reaction>
</comment>
<dbReference type="GO" id="GO:0046872">
    <property type="term" value="F:metal ion binding"/>
    <property type="evidence" value="ECO:0007669"/>
    <property type="project" value="UniProtKB-KW"/>
</dbReference>
<protein>
    <recommendedName>
        <fullName evidence="11">NAD(P)H-hydrate epimerase</fullName>
        <ecNumber evidence="11">5.1.99.6</ecNumber>
    </recommendedName>
    <alternativeName>
        <fullName evidence="11">NAD(P)HX epimerase</fullName>
    </alternativeName>
</protein>
<keyword evidence="11" id="KW-0413">Isomerase</keyword>
<comment type="similarity">
    <text evidence="2">In the C-terminal section; belongs to the NnrD/CARKD family.</text>
</comment>
<dbReference type="PROSITE" id="PS51383">
    <property type="entry name" value="YJEF_C_3"/>
    <property type="match status" value="1"/>
</dbReference>
<dbReference type="GO" id="GO:0052856">
    <property type="term" value="F:NAD(P)HX epimerase activity"/>
    <property type="evidence" value="ECO:0007669"/>
    <property type="project" value="UniProtKB-UniRule"/>
</dbReference>
<dbReference type="InterPro" id="IPR029056">
    <property type="entry name" value="Ribokinase-like"/>
</dbReference>
<dbReference type="HAMAP" id="MF_01966">
    <property type="entry name" value="NADHX_epimerase"/>
    <property type="match status" value="1"/>
</dbReference>
<feature type="binding site" evidence="11">
    <location>
        <position position="59"/>
    </location>
    <ligand>
        <name>K(+)</name>
        <dbReference type="ChEBI" id="CHEBI:29103"/>
    </ligand>
</feature>
<dbReference type="RefSeq" id="WP_143037814.1">
    <property type="nucleotide sequence ID" value="NZ_FNXE01000058.1"/>
</dbReference>
<feature type="binding site" evidence="11">
    <location>
        <begin position="129"/>
        <end position="135"/>
    </location>
    <ligand>
        <name>(6S)-NADPHX</name>
        <dbReference type="ChEBI" id="CHEBI:64076"/>
    </ligand>
</feature>
<evidence type="ECO:0000313" key="14">
    <source>
        <dbReference type="EMBL" id="SEI01235.1"/>
    </source>
</evidence>
<feature type="binding site" evidence="11">
    <location>
        <position position="161"/>
    </location>
    <ligand>
        <name>K(+)</name>
        <dbReference type="ChEBI" id="CHEBI:29103"/>
    </ligand>
</feature>
<evidence type="ECO:0000259" key="12">
    <source>
        <dbReference type="PROSITE" id="PS51383"/>
    </source>
</evidence>
<comment type="similarity">
    <text evidence="1">In the N-terminal section; belongs to the NnrE/AIBP family.</text>
</comment>
<comment type="caution">
    <text evidence="11">Lacks conserved residue(s) required for the propagation of feature annotation.</text>
</comment>
<evidence type="ECO:0000256" key="4">
    <source>
        <dbReference type="ARBA" id="ARBA00022840"/>
    </source>
</evidence>
<evidence type="ECO:0000256" key="5">
    <source>
        <dbReference type="ARBA" id="ARBA00022857"/>
    </source>
</evidence>
<evidence type="ECO:0000256" key="11">
    <source>
        <dbReference type="HAMAP-Rule" id="MF_01966"/>
    </source>
</evidence>
<dbReference type="GO" id="GO:0052855">
    <property type="term" value="F:ADP-dependent NAD(P)H-hydrate dehydratase activity"/>
    <property type="evidence" value="ECO:0007669"/>
    <property type="project" value="UniProtKB-EC"/>
</dbReference>
<sequence>MLNFITNEQMRKADEYTIKHLPIRSIDLMEQACNSFVKRITEDISVNEKITVCCGTGNNGGDGLAIARLLRLKGYNNITVIILNIFSSSSPDFIVNKKRLNQLKIPLFEIKKANELPNNLDIVIDAVLGSGFQGTLKEPLAEIIKKINHHAKYIFSVDCPSGLNIDSSKIKKYQGIKADKTISFQRPKLFFMFPESIVSSKSHEFVFIGLNEDFLQSLPSDYFWIEEKDIVGKLKVRQPFSHKGIYGHLLIIGGMSNTMGAAVLCAKSALFTGVGLVTCCVPKENFSTLNISQPEIMTLERENFNEISLNKFNSVAIGPGLGLTQNSKEIVHKILKEKIPVVFDADALNIISEENWLGKIPANSILTPHLKEFDRLFGSSEDWFARLEKARCKAKELQCIIVLKNQYTFTLLTD</sequence>
<comment type="function">
    <text evidence="11">Catalyzes the epimerization of the S- and R-forms of NAD(P)HX, a damaged form of NAD(P)H that is a result of enzymatic or heat-dependent hydration. This is a prerequisite for the S-specific NAD(P)H-hydrate dehydratase to allow the repair of both epimers of NAD(P)HX.</text>
</comment>
<evidence type="ECO:0000313" key="15">
    <source>
        <dbReference type="Proteomes" id="UP000199634"/>
    </source>
</evidence>
<dbReference type="PANTHER" id="PTHR12592">
    <property type="entry name" value="ATP-DEPENDENT (S)-NAD(P)H-HYDRATE DEHYDRATASE FAMILY MEMBER"/>
    <property type="match status" value="1"/>
</dbReference>
<feature type="binding site" evidence="11">
    <location>
        <position position="158"/>
    </location>
    <ligand>
        <name>(6S)-NADPHX</name>
        <dbReference type="ChEBI" id="CHEBI:64076"/>
    </ligand>
</feature>
<feature type="domain" description="YjeF N-terminal" evidence="13">
    <location>
        <begin position="10"/>
        <end position="216"/>
    </location>
</feature>
<dbReference type="InterPro" id="IPR017953">
    <property type="entry name" value="Carbohydrate_kinase_pred_CS"/>
</dbReference>
<comment type="similarity">
    <text evidence="11">Belongs to the NnrE/AIBP family.</text>
</comment>
<dbReference type="Pfam" id="PF03853">
    <property type="entry name" value="YjeF_N"/>
    <property type="match status" value="1"/>
</dbReference>
<dbReference type="PROSITE" id="PS01049">
    <property type="entry name" value="YJEF_C_1"/>
    <property type="match status" value="1"/>
</dbReference>
<feature type="binding site" evidence="11">
    <location>
        <position position="125"/>
    </location>
    <ligand>
        <name>K(+)</name>
        <dbReference type="ChEBI" id="CHEBI:29103"/>
    </ligand>
</feature>
<dbReference type="EMBL" id="FNXE01000058">
    <property type="protein sequence ID" value="SEI01235.1"/>
    <property type="molecule type" value="Genomic_DNA"/>
</dbReference>
<keyword evidence="15" id="KW-1185">Reference proteome</keyword>
<dbReference type="SUPFAM" id="SSF64153">
    <property type="entry name" value="YjeF N-terminal domain-like"/>
    <property type="match status" value="1"/>
</dbReference>
<evidence type="ECO:0000256" key="7">
    <source>
        <dbReference type="ARBA" id="ARBA00023239"/>
    </source>
</evidence>
<dbReference type="NCBIfam" id="TIGR00196">
    <property type="entry name" value="yjeF_cterm"/>
    <property type="match status" value="1"/>
</dbReference>
<evidence type="ECO:0000259" key="13">
    <source>
        <dbReference type="PROSITE" id="PS51385"/>
    </source>
</evidence>
<keyword evidence="3 11" id="KW-0547">Nucleotide-binding</keyword>
<evidence type="ECO:0000256" key="8">
    <source>
        <dbReference type="ARBA" id="ARBA00025153"/>
    </source>
</evidence>
<dbReference type="GO" id="GO:0005524">
    <property type="term" value="F:ATP binding"/>
    <property type="evidence" value="ECO:0007669"/>
    <property type="project" value="UniProtKB-KW"/>
</dbReference>
<keyword evidence="7" id="KW-0456">Lyase</keyword>
<feature type="domain" description="YjeF C-terminal" evidence="12">
    <location>
        <begin position="226"/>
        <end position="414"/>
    </location>
</feature>
<dbReference type="OrthoDB" id="9806925at2"/>
<comment type="cofactor">
    <cofactor evidence="11">
        <name>K(+)</name>
        <dbReference type="ChEBI" id="CHEBI:29103"/>
    </cofactor>
    <text evidence="11">Binds 1 potassium ion per subunit.</text>
</comment>
<dbReference type="PANTHER" id="PTHR12592:SF0">
    <property type="entry name" value="ATP-DEPENDENT (S)-NAD(P)H-HYDRATE DEHYDRATASE"/>
    <property type="match status" value="1"/>
</dbReference>
<evidence type="ECO:0000256" key="9">
    <source>
        <dbReference type="ARBA" id="ARBA00048238"/>
    </source>
</evidence>